<evidence type="ECO:0000259" key="2">
    <source>
        <dbReference type="Pfam" id="PF13231"/>
    </source>
</evidence>
<keyword evidence="1" id="KW-0472">Membrane</keyword>
<accession>A0A5B9W641</accession>
<feature type="transmembrane region" description="Helical" evidence="1">
    <location>
        <begin position="284"/>
        <end position="301"/>
    </location>
</feature>
<feature type="domain" description="Glycosyltransferase RgtA/B/C/D-like" evidence="2">
    <location>
        <begin position="77"/>
        <end position="224"/>
    </location>
</feature>
<reference evidence="3 4" key="1">
    <citation type="submission" date="2019-08" db="EMBL/GenBank/DDBJ databases">
        <title>Deep-cultivation of Planctomycetes and their phenomic and genomic characterization uncovers novel biology.</title>
        <authorList>
            <person name="Wiegand S."/>
            <person name="Jogler M."/>
            <person name="Boedeker C."/>
            <person name="Pinto D."/>
            <person name="Vollmers J."/>
            <person name="Rivas-Marin E."/>
            <person name="Kohn T."/>
            <person name="Peeters S.H."/>
            <person name="Heuer A."/>
            <person name="Rast P."/>
            <person name="Oberbeckmann S."/>
            <person name="Bunk B."/>
            <person name="Jeske O."/>
            <person name="Meyerdierks A."/>
            <person name="Storesund J.E."/>
            <person name="Kallscheuer N."/>
            <person name="Luecker S."/>
            <person name="Lage O.M."/>
            <person name="Pohl T."/>
            <person name="Merkel B.J."/>
            <person name="Hornburger P."/>
            <person name="Mueller R.-W."/>
            <person name="Bruemmer F."/>
            <person name="Labrenz M."/>
            <person name="Spormann A.M."/>
            <person name="Op den Camp H."/>
            <person name="Overmann J."/>
            <person name="Amann R."/>
            <person name="Jetten M.S.M."/>
            <person name="Mascher T."/>
            <person name="Medema M.H."/>
            <person name="Devos D.P."/>
            <person name="Kaster A.-K."/>
            <person name="Ovreas L."/>
            <person name="Rohde M."/>
            <person name="Galperin M.Y."/>
            <person name="Jogler C."/>
        </authorList>
    </citation>
    <scope>NUCLEOTIDE SEQUENCE [LARGE SCALE GENOMIC DNA]</scope>
    <source>
        <strain evidence="3 4">OJF2</strain>
    </source>
</reference>
<dbReference type="Proteomes" id="UP000324233">
    <property type="component" value="Chromosome"/>
</dbReference>
<dbReference type="OrthoDB" id="7671407at2"/>
<feature type="transmembrane region" description="Helical" evidence="1">
    <location>
        <begin position="366"/>
        <end position="386"/>
    </location>
</feature>
<feature type="transmembrane region" description="Helical" evidence="1">
    <location>
        <begin position="343"/>
        <end position="359"/>
    </location>
</feature>
<dbReference type="AlphaFoldDB" id="A0A5B9W641"/>
<sequence length="548" mass="57677">MTDPETNRDRSRALALSLGALCVATAVAAAAAFLPHQSLWNDEATQLSGLSLSPASQAYWLAGMERHDFGVSDDRMPPLSYWIGWAWSRLFGLGEASMRSLGVVAVAAATALVFAAGTRAWGLGAGTAAALLLGASPNIVGTAVEIRTYPLFVLSSAGLFHSLVRLLDDPPERGARWLAAMAAWSIAGAYLHFFGLVAAGAAFLAALILVPMRGGRLVPVLAACLVVGIAACGLWPFVSVAVRRLDAASVAGEPAAVRPSISVKAVARLAYRLVFHAAMRTSRVATAAGALGLVLASLACLPSTSRGREARLGLWVAWASGTLVVLASAFVTPLDVLASRYNVWMYPATALILGSGLASRLPAARWATAAGVSLLVASMLWGDVVLATRGDDFAHTGFALLDDAVRRLGVDRVAVVFDETDPEAAWQLYAPLRYRYRGRLRQYIRDQPAADGVRVRGYPKGDGPIDPDSIPAEELIVVRCGSINADDLIAQLHGGYREFGDGPVASRLKASPGWVLEEEGHTLTYFPAEIDILARKAGKPAAAAPPAP</sequence>
<evidence type="ECO:0000313" key="3">
    <source>
        <dbReference type="EMBL" id="QEH36122.1"/>
    </source>
</evidence>
<dbReference type="KEGG" id="agv:OJF2_46820"/>
<feature type="transmembrane region" description="Helical" evidence="1">
    <location>
        <begin position="101"/>
        <end position="134"/>
    </location>
</feature>
<keyword evidence="1" id="KW-0812">Transmembrane</keyword>
<protein>
    <recommendedName>
        <fullName evidence="2">Glycosyltransferase RgtA/B/C/D-like domain-containing protein</fullName>
    </recommendedName>
</protein>
<feature type="transmembrane region" description="Helical" evidence="1">
    <location>
        <begin position="313"/>
        <end position="331"/>
    </location>
</feature>
<gene>
    <name evidence="3" type="ORF">OJF2_46820</name>
</gene>
<proteinExistence type="predicted"/>
<dbReference type="EMBL" id="CP042997">
    <property type="protein sequence ID" value="QEH36122.1"/>
    <property type="molecule type" value="Genomic_DNA"/>
</dbReference>
<keyword evidence="4" id="KW-1185">Reference proteome</keyword>
<dbReference type="Pfam" id="PF13231">
    <property type="entry name" value="PMT_2"/>
    <property type="match status" value="1"/>
</dbReference>
<feature type="transmembrane region" description="Helical" evidence="1">
    <location>
        <begin position="217"/>
        <end position="238"/>
    </location>
</feature>
<feature type="transmembrane region" description="Helical" evidence="1">
    <location>
        <begin position="184"/>
        <end position="210"/>
    </location>
</feature>
<evidence type="ECO:0000313" key="4">
    <source>
        <dbReference type="Proteomes" id="UP000324233"/>
    </source>
</evidence>
<dbReference type="RefSeq" id="WP_148595838.1">
    <property type="nucleotide sequence ID" value="NZ_CP042997.1"/>
</dbReference>
<evidence type="ECO:0000256" key="1">
    <source>
        <dbReference type="SAM" id="Phobius"/>
    </source>
</evidence>
<dbReference type="InterPro" id="IPR038731">
    <property type="entry name" value="RgtA/B/C-like"/>
</dbReference>
<organism evidence="3 4">
    <name type="scientific">Aquisphaera giovannonii</name>
    <dbReference type="NCBI Taxonomy" id="406548"/>
    <lineage>
        <taxon>Bacteria</taxon>
        <taxon>Pseudomonadati</taxon>
        <taxon>Planctomycetota</taxon>
        <taxon>Planctomycetia</taxon>
        <taxon>Isosphaerales</taxon>
        <taxon>Isosphaeraceae</taxon>
        <taxon>Aquisphaera</taxon>
    </lineage>
</organism>
<keyword evidence="1" id="KW-1133">Transmembrane helix</keyword>
<name>A0A5B9W641_9BACT</name>